<dbReference type="Proteomes" id="UP000198984">
    <property type="component" value="Unassembled WGS sequence"/>
</dbReference>
<evidence type="ECO:0008006" key="4">
    <source>
        <dbReference type="Google" id="ProtNLM"/>
    </source>
</evidence>
<reference evidence="2 3" key="1">
    <citation type="submission" date="2016-10" db="EMBL/GenBank/DDBJ databases">
        <authorList>
            <person name="de Groot N.N."/>
        </authorList>
    </citation>
    <scope>NUCLEOTIDE SEQUENCE [LARGE SCALE GENOMIC DNA]</scope>
    <source>
        <strain evidence="2 3">DSM 21039</strain>
    </source>
</reference>
<gene>
    <name evidence="2" type="ORF">SAMN04488505_103438</name>
</gene>
<name>A0A1H7VUM7_9BACT</name>
<keyword evidence="1" id="KW-1133">Transmembrane helix</keyword>
<keyword evidence="3" id="KW-1185">Reference proteome</keyword>
<evidence type="ECO:0000313" key="2">
    <source>
        <dbReference type="EMBL" id="SEM12468.1"/>
    </source>
</evidence>
<evidence type="ECO:0000313" key="3">
    <source>
        <dbReference type="Proteomes" id="UP000198984"/>
    </source>
</evidence>
<dbReference type="OrthoDB" id="713921at2"/>
<feature type="transmembrane region" description="Helical" evidence="1">
    <location>
        <begin position="6"/>
        <end position="28"/>
    </location>
</feature>
<organism evidence="2 3">
    <name type="scientific">Chitinophaga rupis</name>
    <dbReference type="NCBI Taxonomy" id="573321"/>
    <lineage>
        <taxon>Bacteria</taxon>
        <taxon>Pseudomonadati</taxon>
        <taxon>Bacteroidota</taxon>
        <taxon>Chitinophagia</taxon>
        <taxon>Chitinophagales</taxon>
        <taxon>Chitinophagaceae</taxon>
        <taxon>Chitinophaga</taxon>
    </lineage>
</organism>
<proteinExistence type="predicted"/>
<feature type="transmembrane region" description="Helical" evidence="1">
    <location>
        <begin position="95"/>
        <end position="114"/>
    </location>
</feature>
<dbReference type="STRING" id="573321.SAMN04488505_103438"/>
<accession>A0A1H7VUM7</accession>
<feature type="transmembrane region" description="Helical" evidence="1">
    <location>
        <begin position="40"/>
        <end position="60"/>
    </location>
</feature>
<keyword evidence="1" id="KW-0812">Transmembrane</keyword>
<feature type="transmembrane region" description="Helical" evidence="1">
    <location>
        <begin position="66"/>
        <end position="83"/>
    </location>
</feature>
<dbReference type="RefSeq" id="WP_089913219.1">
    <property type="nucleotide sequence ID" value="NZ_FOBB01000003.1"/>
</dbReference>
<sequence>MQHPLSLLGTIHTAISIVALVFAAIALIRSGKIEPYSANGKYYSIFTALSCISAFGLSRAGGFNPGHALAILILVLLAVAYFVGSRPAAAGWGAYLIVFCMNTTLLLSLLPAVNETFTRVPLSHPLATDINSPAIQNTLKGLLLVYVISLVLQFRQIWKGRQVAAGK</sequence>
<keyword evidence="1" id="KW-0472">Membrane</keyword>
<feature type="transmembrane region" description="Helical" evidence="1">
    <location>
        <begin position="134"/>
        <end position="152"/>
    </location>
</feature>
<protein>
    <recommendedName>
        <fullName evidence="4">Transmembrane protein</fullName>
    </recommendedName>
</protein>
<dbReference type="AlphaFoldDB" id="A0A1H7VUM7"/>
<dbReference type="EMBL" id="FOBB01000003">
    <property type="protein sequence ID" value="SEM12468.1"/>
    <property type="molecule type" value="Genomic_DNA"/>
</dbReference>
<evidence type="ECO:0000256" key="1">
    <source>
        <dbReference type="SAM" id="Phobius"/>
    </source>
</evidence>